<evidence type="ECO:0000313" key="4">
    <source>
        <dbReference type="EMBL" id="KAK6176594.1"/>
    </source>
</evidence>
<evidence type="ECO:0000313" key="5">
    <source>
        <dbReference type="Proteomes" id="UP001347796"/>
    </source>
</evidence>
<evidence type="ECO:0000256" key="2">
    <source>
        <dbReference type="SAM" id="Phobius"/>
    </source>
</evidence>
<organism evidence="4 5">
    <name type="scientific">Patella caerulea</name>
    <name type="common">Rayed Mediterranean limpet</name>
    <dbReference type="NCBI Taxonomy" id="87958"/>
    <lineage>
        <taxon>Eukaryota</taxon>
        <taxon>Metazoa</taxon>
        <taxon>Spiralia</taxon>
        <taxon>Lophotrochozoa</taxon>
        <taxon>Mollusca</taxon>
        <taxon>Gastropoda</taxon>
        <taxon>Patellogastropoda</taxon>
        <taxon>Patelloidea</taxon>
        <taxon>Patellidae</taxon>
        <taxon>Patella</taxon>
    </lineage>
</organism>
<evidence type="ECO:0000256" key="1">
    <source>
        <dbReference type="SAM" id="Coils"/>
    </source>
</evidence>
<name>A0AAN8PI40_PATCE</name>
<evidence type="ECO:0000256" key="3">
    <source>
        <dbReference type="SAM" id="SignalP"/>
    </source>
</evidence>
<dbReference type="PANTHER" id="PTHR33538">
    <property type="entry name" value="PROTEIN GAMETE EXPRESSED 1"/>
    <property type="match status" value="1"/>
</dbReference>
<gene>
    <name evidence="4" type="ORF">SNE40_014848</name>
</gene>
<keyword evidence="2" id="KW-0812">Transmembrane</keyword>
<dbReference type="PANTHER" id="PTHR33538:SF2">
    <property type="entry name" value="PROTEIN GAMETE EXPRESSED 1"/>
    <property type="match status" value="1"/>
</dbReference>
<comment type="caution">
    <text evidence="4">The sequence shown here is derived from an EMBL/GenBank/DDBJ whole genome shotgun (WGS) entry which is preliminary data.</text>
</comment>
<dbReference type="Proteomes" id="UP001347796">
    <property type="component" value="Unassembled WGS sequence"/>
</dbReference>
<feature type="transmembrane region" description="Helical" evidence="2">
    <location>
        <begin position="242"/>
        <end position="265"/>
    </location>
</feature>
<dbReference type="AlphaFoldDB" id="A0AAN8PI40"/>
<protein>
    <submittedName>
        <fullName evidence="4">Uncharacterized protein</fullName>
    </submittedName>
</protein>
<proteinExistence type="predicted"/>
<feature type="transmembrane region" description="Helical" evidence="2">
    <location>
        <begin position="211"/>
        <end position="230"/>
    </location>
</feature>
<keyword evidence="2" id="KW-1133">Transmembrane helix</keyword>
<reference evidence="4 5" key="1">
    <citation type="submission" date="2024-01" db="EMBL/GenBank/DDBJ databases">
        <title>The genome of the rayed Mediterranean limpet Patella caerulea (Linnaeus, 1758).</title>
        <authorList>
            <person name="Anh-Thu Weber A."/>
            <person name="Halstead-Nussloch G."/>
        </authorList>
    </citation>
    <scope>NUCLEOTIDE SEQUENCE [LARGE SCALE GENOMIC DNA]</scope>
    <source>
        <strain evidence="4">AATW-2023a</strain>
        <tissue evidence="4">Whole specimen</tissue>
    </source>
</reference>
<feature type="signal peptide" evidence="3">
    <location>
        <begin position="1"/>
        <end position="22"/>
    </location>
</feature>
<keyword evidence="5" id="KW-1185">Reference proteome</keyword>
<keyword evidence="1" id="KW-0175">Coiled coil</keyword>
<sequence length="529" mass="60277">MIGYIHTTGFGFLLIFIATSLSTPSDIDSSRYEEGRKQFAIIQHNSEMPKYGICWKNAMVKIQTGCKKLTDEVQSRLALAYLNCFLTIQGRPTYECEQDDAIEKCTQDMADVDRGSFTTMFTHTQNICYFLQAQIWHEEMDLTIDRLSNSSSSVGQQLEESFRMQMDMIKQQNESLKNQQKIINQALDLRVLINDVFDRVSKLQSLVLGEFSGFYSIIYYLFSIILCYLLTSTPRTSGARFWLFGVMTVNMLLEQIIIIYVPEIFITDFPIFKDEEELIFSSQRFLRKISAATAIVILTVFACKYQDINVLNSQLLIEIRNQNSDIKRMFQGVPSPNQGINSYKPYDYPSSRELNSVAVDSTTQISDNSVSGYSSDTSVLSTGDTDKTFSLHEEADDDSTTTSESASYVTVTTDAANQSLLNELNDIRNSTPIRQLSNQLTSWIDTGFFNLTNDKDDSEPVASISETSIKPRYNLRNRKVPSSNPTINTESPKSFQKTVKNMEKISRRNNRLTQAIIKRKQNFSEYSDN</sequence>
<dbReference type="EMBL" id="JAZGQO010000010">
    <property type="protein sequence ID" value="KAK6176594.1"/>
    <property type="molecule type" value="Genomic_DNA"/>
</dbReference>
<accession>A0AAN8PI40</accession>
<keyword evidence="3" id="KW-0732">Signal</keyword>
<feature type="chain" id="PRO_5042885117" evidence="3">
    <location>
        <begin position="23"/>
        <end position="529"/>
    </location>
</feature>
<dbReference type="InterPro" id="IPR040346">
    <property type="entry name" value="GEX1/Brambleberry"/>
</dbReference>
<keyword evidence="2" id="KW-0472">Membrane</keyword>
<feature type="coiled-coil region" evidence="1">
    <location>
        <begin position="159"/>
        <end position="189"/>
    </location>
</feature>